<organism evidence="1">
    <name type="scientific">Ostreococcus mediterraneus virus 2</name>
    <dbReference type="NCBI Taxonomy" id="2726183"/>
    <lineage>
        <taxon>Viruses</taxon>
        <taxon>Varidnaviria</taxon>
        <taxon>Bamfordvirae</taxon>
        <taxon>Nucleocytoviricota</taxon>
        <taxon>Megaviricetes</taxon>
        <taxon>Algavirales</taxon>
        <taxon>Phycodnaviridae</taxon>
        <taxon>Prasinovirus</taxon>
    </lineage>
</organism>
<proteinExistence type="predicted"/>
<reference evidence="1" key="1">
    <citation type="journal article" date="2020" name="Sci. Adv.">
        <title>Virus-host coexistence in phytoplankton through the genomic lens.</title>
        <authorList>
            <person name="Yau S."/>
            <person name="Krasovec M."/>
            <person name="Benites L.F."/>
            <person name="Rombauts S."/>
            <person name="Groussin M."/>
            <person name="Vancaester E."/>
            <person name="Aury J.M."/>
            <person name="Derelle E."/>
            <person name="Desdevises Y."/>
            <person name="Escande M.L."/>
            <person name="Grimsley N."/>
            <person name="Guy J."/>
            <person name="Moreau H."/>
            <person name="Sanchez-Brosseau S."/>
            <person name="van de Peer Y."/>
            <person name="Vandepoele K."/>
            <person name="Gourbiere S."/>
            <person name="Piganeau G."/>
        </authorList>
    </citation>
    <scope>NUCLEOTIDE SEQUENCE</scope>
    <source>
        <strain evidence="1">OmV2</strain>
    </source>
</reference>
<accession>A0A6H1QTS1</accession>
<sequence>MSYICLCRKYLIPGNHKFLGNFQNFQNITDIFWNFKDTLKVKFRSFNTM</sequence>
<dbReference type="EMBL" id="MN688676">
    <property type="protein sequence ID" value="QIZ31055.1"/>
    <property type="molecule type" value="Genomic_DNA"/>
</dbReference>
<gene>
    <name evidence="1" type="ORF">orf00001</name>
</gene>
<name>A0A6H1QTS1_9PHYC</name>
<protein>
    <submittedName>
        <fullName evidence="1">Uncharacterized protein</fullName>
    </submittedName>
</protein>
<evidence type="ECO:0000313" key="1">
    <source>
        <dbReference type="EMBL" id="QIZ31055.1"/>
    </source>
</evidence>